<reference evidence="2" key="1">
    <citation type="journal article" date="2015" name="Nature">
        <title>Complex archaea that bridge the gap between prokaryotes and eukaryotes.</title>
        <authorList>
            <person name="Spang A."/>
            <person name="Saw J.H."/>
            <person name="Jorgensen S.L."/>
            <person name="Zaremba-Niedzwiedzka K."/>
            <person name="Martijn J."/>
            <person name="Lind A.E."/>
            <person name="van Eijk R."/>
            <person name="Schleper C."/>
            <person name="Guy L."/>
            <person name="Ettema T.J."/>
        </authorList>
    </citation>
    <scope>NUCLEOTIDE SEQUENCE</scope>
</reference>
<protein>
    <recommendedName>
        <fullName evidence="1">HNH nuclease domain-containing protein</fullName>
    </recommendedName>
</protein>
<dbReference type="InterPro" id="IPR044925">
    <property type="entry name" value="His-Me_finger_sf"/>
</dbReference>
<dbReference type="Pfam" id="PF13392">
    <property type="entry name" value="HNH_3"/>
    <property type="match status" value="1"/>
</dbReference>
<dbReference type="Gene3D" id="3.90.75.20">
    <property type="match status" value="1"/>
</dbReference>
<feature type="domain" description="HNH nuclease" evidence="1">
    <location>
        <begin position="66"/>
        <end position="109"/>
    </location>
</feature>
<dbReference type="AlphaFoldDB" id="A0A0F9C0D1"/>
<evidence type="ECO:0000313" key="2">
    <source>
        <dbReference type="EMBL" id="KKL19662.1"/>
    </source>
</evidence>
<organism evidence="2">
    <name type="scientific">marine sediment metagenome</name>
    <dbReference type="NCBI Taxonomy" id="412755"/>
    <lineage>
        <taxon>unclassified sequences</taxon>
        <taxon>metagenomes</taxon>
        <taxon>ecological metagenomes</taxon>
    </lineage>
</organism>
<dbReference type="EMBL" id="LAZR01038399">
    <property type="protein sequence ID" value="KKL19662.1"/>
    <property type="molecule type" value="Genomic_DNA"/>
</dbReference>
<gene>
    <name evidence="2" type="ORF">LCGC14_2463190</name>
</gene>
<name>A0A0F9C0D1_9ZZZZ</name>
<dbReference type="InterPro" id="IPR003615">
    <property type="entry name" value="HNH_nuc"/>
</dbReference>
<comment type="caution">
    <text evidence="2">The sequence shown here is derived from an EMBL/GenBank/DDBJ whole genome shotgun (WGS) entry which is preliminary data.</text>
</comment>
<evidence type="ECO:0000259" key="1">
    <source>
        <dbReference type="Pfam" id="PF13392"/>
    </source>
</evidence>
<dbReference type="SUPFAM" id="SSF54060">
    <property type="entry name" value="His-Me finger endonucleases"/>
    <property type="match status" value="1"/>
</dbReference>
<sequence length="166" mass="19090">MATLKITKTIEIIPGFDYRYGVMQDGTVLSFVYDKMGRPLKPAYYPNGYQFVGPVDNFGRRKHLSVHRLVAQAFVPNPDNKPHVNHKNGIKKDNRSENLEWCDRSYNMRHAYKNGLCTSLKKLSPKQAIKARELHTKRGYSRRLLAEIYCVGTATIRRVLDGIGYD</sequence>
<accession>A0A0F9C0D1</accession>
<proteinExistence type="predicted"/>